<dbReference type="AlphaFoldDB" id="A0A0D8Y1Z9"/>
<name>A0A0D8Y1Z9_DICVI</name>
<dbReference type="OrthoDB" id="5831858at2759"/>
<evidence type="ECO:0000313" key="1">
    <source>
        <dbReference type="EMBL" id="KJH50883.1"/>
    </source>
</evidence>
<keyword evidence="2" id="KW-1185">Reference proteome</keyword>
<gene>
    <name evidence="1" type="ORF">DICVIV_02937</name>
</gene>
<dbReference type="EMBL" id="KN716195">
    <property type="protein sequence ID" value="KJH50883.1"/>
    <property type="molecule type" value="Genomic_DNA"/>
</dbReference>
<proteinExistence type="predicted"/>
<evidence type="ECO:0000313" key="2">
    <source>
        <dbReference type="Proteomes" id="UP000053766"/>
    </source>
</evidence>
<dbReference type="Proteomes" id="UP000053766">
    <property type="component" value="Unassembled WGS sequence"/>
</dbReference>
<protein>
    <submittedName>
        <fullName evidence="1">Uncharacterized protein</fullName>
    </submittedName>
</protein>
<reference evidence="2" key="2">
    <citation type="journal article" date="2016" name="Sci. Rep.">
        <title>Dictyocaulus viviparus genome, variome and transcriptome elucidate lungworm biology and support future intervention.</title>
        <authorList>
            <person name="McNulty S.N."/>
            <person name="Strube C."/>
            <person name="Rosa B.A."/>
            <person name="Martin J.C."/>
            <person name="Tyagi R."/>
            <person name="Choi Y.J."/>
            <person name="Wang Q."/>
            <person name="Hallsworth Pepin K."/>
            <person name="Zhang X."/>
            <person name="Ozersky P."/>
            <person name="Wilson R.K."/>
            <person name="Sternberg P.W."/>
            <person name="Gasser R.B."/>
            <person name="Mitreva M."/>
        </authorList>
    </citation>
    <scope>NUCLEOTIDE SEQUENCE [LARGE SCALE GENOMIC DNA]</scope>
    <source>
        <strain evidence="2">HannoverDv2000</strain>
    </source>
</reference>
<accession>A0A0D8Y1Z9</accession>
<sequence>MDASKRMVTPIFFGRNRSMVVVFNFRAKESGIWREVPEEVLCSYETHHDLDKEIDDSDKLLHQLLFGEQVALCDALKNSFEWQMVERLGIAALLRLDFLLKLRDNCSEIGPPKRCG</sequence>
<organism evidence="1 2">
    <name type="scientific">Dictyocaulus viviparus</name>
    <name type="common">Bovine lungworm</name>
    <dbReference type="NCBI Taxonomy" id="29172"/>
    <lineage>
        <taxon>Eukaryota</taxon>
        <taxon>Metazoa</taxon>
        <taxon>Ecdysozoa</taxon>
        <taxon>Nematoda</taxon>
        <taxon>Chromadorea</taxon>
        <taxon>Rhabditida</taxon>
        <taxon>Rhabditina</taxon>
        <taxon>Rhabditomorpha</taxon>
        <taxon>Strongyloidea</taxon>
        <taxon>Metastrongylidae</taxon>
        <taxon>Dictyocaulus</taxon>
    </lineage>
</organism>
<reference evidence="1 2" key="1">
    <citation type="submission" date="2013-11" db="EMBL/GenBank/DDBJ databases">
        <title>Draft genome of the bovine lungworm Dictyocaulus viviparus.</title>
        <authorList>
            <person name="Mitreva M."/>
        </authorList>
    </citation>
    <scope>NUCLEOTIDE SEQUENCE [LARGE SCALE GENOMIC DNA]</scope>
    <source>
        <strain evidence="1 2">HannoverDv2000</strain>
    </source>
</reference>